<keyword evidence="2" id="KW-0472">Membrane</keyword>
<gene>
    <name evidence="4" type="ORF">EIP91_001103</name>
</gene>
<feature type="transmembrane region" description="Helical" evidence="2">
    <location>
        <begin position="204"/>
        <end position="224"/>
    </location>
</feature>
<feature type="transmembrane region" description="Helical" evidence="2">
    <location>
        <begin position="49"/>
        <end position="70"/>
    </location>
</feature>
<sequence>MSEASIFQRLYGGYLIEVFLAILLYGIFIAQIYSYWLDRRISDPTPVRSVVLAVLVVETVHTAFVVHMTYVYGVSDFGDLEKIGHIIWSAGACVLLEANGDGSFGSRILYLEDLYLNNIILPIIIMILLMAREAVAAAAVSKLYALNVWTAFQTNRGAHLTVTMALVTCAIVDVAIAVTLVSLLQHRRTGREQTDGIIRSVMSYTVNAGLVTMVGAIVTVLLFTSVNESFLFVGMNHITSKLFANSLLGSLNARTFFSQRHQSSHESENSELQVRIPRISVTASVPRHIEIRKETTKISAVDSRPSSTEIIKTKPSGKIVSSDYPPSSTTVYDEEAAKPYPLVQNQ</sequence>
<dbReference type="PANTHER" id="PTHR40465">
    <property type="entry name" value="CHROMOSOME 1, WHOLE GENOME SHOTGUN SEQUENCE"/>
    <property type="match status" value="1"/>
</dbReference>
<dbReference type="Proteomes" id="UP000292702">
    <property type="component" value="Unassembled WGS sequence"/>
</dbReference>
<feature type="transmembrane region" description="Helical" evidence="2">
    <location>
        <begin position="119"/>
        <end position="140"/>
    </location>
</feature>
<keyword evidence="2" id="KW-1133">Transmembrane helix</keyword>
<dbReference type="InterPro" id="IPR045339">
    <property type="entry name" value="DUF6534"/>
</dbReference>
<feature type="transmembrane region" description="Helical" evidence="2">
    <location>
        <begin position="82"/>
        <end position="98"/>
    </location>
</feature>
<proteinExistence type="predicted"/>
<keyword evidence="5" id="KW-1185">Reference proteome</keyword>
<organism evidence="4 5">
    <name type="scientific">Steccherinum ochraceum</name>
    <dbReference type="NCBI Taxonomy" id="92696"/>
    <lineage>
        <taxon>Eukaryota</taxon>
        <taxon>Fungi</taxon>
        <taxon>Dikarya</taxon>
        <taxon>Basidiomycota</taxon>
        <taxon>Agaricomycotina</taxon>
        <taxon>Agaricomycetes</taxon>
        <taxon>Polyporales</taxon>
        <taxon>Steccherinaceae</taxon>
        <taxon>Steccherinum</taxon>
    </lineage>
</organism>
<dbReference type="PANTHER" id="PTHR40465:SF1">
    <property type="entry name" value="DUF6534 DOMAIN-CONTAINING PROTEIN"/>
    <property type="match status" value="1"/>
</dbReference>
<comment type="caution">
    <text evidence="4">The sequence shown here is derived from an EMBL/GenBank/DDBJ whole genome shotgun (WGS) entry which is preliminary data.</text>
</comment>
<protein>
    <recommendedName>
        <fullName evidence="3">DUF6534 domain-containing protein</fullName>
    </recommendedName>
</protein>
<evidence type="ECO:0000256" key="1">
    <source>
        <dbReference type="SAM" id="MobiDB-lite"/>
    </source>
</evidence>
<feature type="region of interest" description="Disordered" evidence="1">
    <location>
        <begin position="300"/>
        <end position="346"/>
    </location>
</feature>
<name>A0A4R0RH10_9APHY</name>
<dbReference type="AlphaFoldDB" id="A0A4R0RH10"/>
<reference evidence="4 5" key="1">
    <citation type="submission" date="2018-11" db="EMBL/GenBank/DDBJ databases">
        <title>Genome assembly of Steccherinum ochraceum LE-BIN_3174, the white-rot fungus of the Steccherinaceae family (The Residual Polyporoid clade, Polyporales, Basidiomycota).</title>
        <authorList>
            <person name="Fedorova T.V."/>
            <person name="Glazunova O.A."/>
            <person name="Landesman E.O."/>
            <person name="Moiseenko K.V."/>
            <person name="Psurtseva N.V."/>
            <person name="Savinova O.S."/>
            <person name="Shakhova N.V."/>
            <person name="Tyazhelova T.V."/>
            <person name="Vasina D.V."/>
        </authorList>
    </citation>
    <scope>NUCLEOTIDE SEQUENCE [LARGE SCALE GENOMIC DNA]</scope>
    <source>
        <strain evidence="4 5">LE-BIN_3174</strain>
    </source>
</reference>
<feature type="domain" description="DUF6534" evidence="3">
    <location>
        <begin position="170"/>
        <end position="255"/>
    </location>
</feature>
<evidence type="ECO:0000256" key="2">
    <source>
        <dbReference type="SAM" id="Phobius"/>
    </source>
</evidence>
<evidence type="ECO:0000313" key="4">
    <source>
        <dbReference type="EMBL" id="TCD66636.1"/>
    </source>
</evidence>
<feature type="transmembrane region" description="Helical" evidence="2">
    <location>
        <begin position="160"/>
        <end position="184"/>
    </location>
</feature>
<dbReference type="Pfam" id="PF20152">
    <property type="entry name" value="DUF6534"/>
    <property type="match status" value="1"/>
</dbReference>
<feature type="transmembrane region" description="Helical" evidence="2">
    <location>
        <begin position="12"/>
        <end position="37"/>
    </location>
</feature>
<dbReference type="STRING" id="92696.A0A4R0RH10"/>
<keyword evidence="2" id="KW-0812">Transmembrane</keyword>
<dbReference type="EMBL" id="RWJN01000127">
    <property type="protein sequence ID" value="TCD66636.1"/>
    <property type="molecule type" value="Genomic_DNA"/>
</dbReference>
<evidence type="ECO:0000313" key="5">
    <source>
        <dbReference type="Proteomes" id="UP000292702"/>
    </source>
</evidence>
<evidence type="ECO:0000259" key="3">
    <source>
        <dbReference type="Pfam" id="PF20152"/>
    </source>
</evidence>
<accession>A0A4R0RH10</accession>
<dbReference type="OrthoDB" id="3270417at2759"/>